<dbReference type="GO" id="GO:0008049">
    <property type="term" value="P:male courtship behavior"/>
    <property type="evidence" value="ECO:0007669"/>
    <property type="project" value="TreeGrafter"/>
</dbReference>
<feature type="transmembrane region" description="Helical" evidence="8">
    <location>
        <begin position="86"/>
        <end position="104"/>
    </location>
</feature>
<feature type="transmembrane region" description="Helical" evidence="8">
    <location>
        <begin position="136"/>
        <end position="163"/>
    </location>
</feature>
<dbReference type="PANTHER" id="PTHR21143:SF104">
    <property type="entry name" value="GUSTATORY RECEPTOR 8A-RELATED"/>
    <property type="match status" value="1"/>
</dbReference>
<feature type="transmembrane region" description="Helical" evidence="8">
    <location>
        <begin position="294"/>
        <end position="314"/>
    </location>
</feature>
<evidence type="ECO:0000256" key="1">
    <source>
        <dbReference type="ARBA" id="ARBA00004651"/>
    </source>
</evidence>
<feature type="transmembrane region" description="Helical" evidence="8">
    <location>
        <begin position="46"/>
        <end position="66"/>
    </location>
</feature>
<evidence type="ECO:0000256" key="3">
    <source>
        <dbReference type="ARBA" id="ARBA00022692"/>
    </source>
</evidence>
<comment type="similarity">
    <text evidence="8">Belongs to the insect chemoreceptor superfamily. Gustatory receptor (GR) family.</text>
</comment>
<comment type="function">
    <text evidence="8">Gustatory receptor which mediates acceptance or avoidance behavior, depending on its substrates.</text>
</comment>
<keyword evidence="7 8" id="KW-0807">Transducer</keyword>
<dbReference type="Proteomes" id="UP000075920">
    <property type="component" value="Unassembled WGS sequence"/>
</dbReference>
<keyword evidence="2 8" id="KW-1003">Cell membrane</keyword>
<evidence type="ECO:0000313" key="10">
    <source>
        <dbReference type="Proteomes" id="UP000075920"/>
    </source>
</evidence>
<dbReference type="GO" id="GO:0050909">
    <property type="term" value="P:sensory perception of taste"/>
    <property type="evidence" value="ECO:0007669"/>
    <property type="project" value="InterPro"/>
</dbReference>
<feature type="transmembrane region" description="Helical" evidence="8">
    <location>
        <begin position="371"/>
        <end position="389"/>
    </location>
</feature>
<keyword evidence="10" id="KW-1185">Reference proteome</keyword>
<dbReference type="GO" id="GO:0030424">
    <property type="term" value="C:axon"/>
    <property type="evidence" value="ECO:0007669"/>
    <property type="project" value="TreeGrafter"/>
</dbReference>
<sequence length="400" mass="46090">MCLLYRNPHHIYDVLRPLLAFSKVFGLTAFMIVGEPPYVQIKVTRIEYVALLTNIVANCVCVYINVINSRLSRYTGSTVMDSGLSFLFPLGATIMLLLAIDNFLRRDITCTIIAELFMVDRSLQRKNHKLNHKRHYVVLVRLLYILFGLIMIGTLFSLGMSFFSNFSIRNHLINAFSYALTGIQFMIVNFHFVAAARSVTYRLEAIKCCIQSRLESASWWIEQKQRWGRRVEPIDVVAELAEDFAALVQIVKRVNQIYSNQIVGLISGVGMFSIFVIYVSSYTYYVGTTQESRLTAILLTAWVFYIIMVGLIFFSGMSVENTSNDIIGLLHEALQRENDLHTRRKLECFSQQILLRKPLLRCIFYDYNGKTLFSMFGLVVTYLVILMQFDKFSDSSWNEN</sequence>
<dbReference type="Pfam" id="PF08395">
    <property type="entry name" value="7tm_7"/>
    <property type="match status" value="1"/>
</dbReference>
<dbReference type="STRING" id="112268.A0A182VW91"/>
<keyword evidence="4 8" id="KW-1133">Transmembrane helix</keyword>
<organism evidence="9 10">
    <name type="scientific">Anopheles minimus</name>
    <dbReference type="NCBI Taxonomy" id="112268"/>
    <lineage>
        <taxon>Eukaryota</taxon>
        <taxon>Metazoa</taxon>
        <taxon>Ecdysozoa</taxon>
        <taxon>Arthropoda</taxon>
        <taxon>Hexapoda</taxon>
        <taxon>Insecta</taxon>
        <taxon>Pterygota</taxon>
        <taxon>Neoptera</taxon>
        <taxon>Endopterygota</taxon>
        <taxon>Diptera</taxon>
        <taxon>Nematocera</taxon>
        <taxon>Culicoidea</taxon>
        <taxon>Culicidae</taxon>
        <taxon>Anophelinae</taxon>
        <taxon>Anopheles</taxon>
    </lineage>
</organism>
<evidence type="ECO:0000256" key="5">
    <source>
        <dbReference type="ARBA" id="ARBA00023136"/>
    </source>
</evidence>
<evidence type="ECO:0000256" key="8">
    <source>
        <dbReference type="RuleBase" id="RU363108"/>
    </source>
</evidence>
<feature type="transmembrane region" description="Helical" evidence="8">
    <location>
        <begin position="262"/>
        <end position="282"/>
    </location>
</feature>
<keyword evidence="5 8" id="KW-0472">Membrane</keyword>
<proteinExistence type="inferred from homology"/>
<dbReference type="GO" id="GO:0007635">
    <property type="term" value="P:chemosensory behavior"/>
    <property type="evidence" value="ECO:0007669"/>
    <property type="project" value="TreeGrafter"/>
</dbReference>
<accession>A0A182VW91</accession>
<reference evidence="10" key="1">
    <citation type="submission" date="2013-03" db="EMBL/GenBank/DDBJ databases">
        <title>The Genome Sequence of Anopheles minimus MINIMUS1.</title>
        <authorList>
            <consortium name="The Broad Institute Genomics Platform"/>
            <person name="Neafsey D.E."/>
            <person name="Walton C."/>
            <person name="Walker B."/>
            <person name="Young S.K."/>
            <person name="Zeng Q."/>
            <person name="Gargeya S."/>
            <person name="Fitzgerald M."/>
            <person name="Haas B."/>
            <person name="Abouelleil A."/>
            <person name="Allen A.W."/>
            <person name="Alvarado L."/>
            <person name="Arachchi H.M."/>
            <person name="Berlin A.M."/>
            <person name="Chapman S.B."/>
            <person name="Gainer-Dewar J."/>
            <person name="Goldberg J."/>
            <person name="Griggs A."/>
            <person name="Gujja S."/>
            <person name="Hansen M."/>
            <person name="Howarth C."/>
            <person name="Imamovic A."/>
            <person name="Ireland A."/>
            <person name="Larimer J."/>
            <person name="McCowan C."/>
            <person name="Murphy C."/>
            <person name="Pearson M."/>
            <person name="Poon T.W."/>
            <person name="Priest M."/>
            <person name="Roberts A."/>
            <person name="Saif S."/>
            <person name="Shea T."/>
            <person name="Sisk P."/>
            <person name="Sykes S."/>
            <person name="Wortman J."/>
            <person name="Nusbaum C."/>
            <person name="Birren B."/>
        </authorList>
    </citation>
    <scope>NUCLEOTIDE SEQUENCE [LARGE SCALE GENOMIC DNA]</scope>
    <source>
        <strain evidence="10">MINIMUS1</strain>
    </source>
</reference>
<evidence type="ECO:0000256" key="2">
    <source>
        <dbReference type="ARBA" id="ARBA00022475"/>
    </source>
</evidence>
<reference evidence="9" key="2">
    <citation type="submission" date="2020-05" db="UniProtKB">
        <authorList>
            <consortium name="EnsemblMetazoa"/>
        </authorList>
    </citation>
    <scope>IDENTIFICATION</scope>
    <source>
        <strain evidence="9">MINIMUS1</strain>
    </source>
</reference>
<keyword evidence="6 8" id="KW-0675">Receptor</keyword>
<evidence type="ECO:0000256" key="6">
    <source>
        <dbReference type="ARBA" id="ARBA00023170"/>
    </source>
</evidence>
<feature type="transmembrane region" description="Helical" evidence="8">
    <location>
        <begin position="175"/>
        <end position="196"/>
    </location>
</feature>
<name>A0A182VW91_9DIPT</name>
<evidence type="ECO:0000256" key="4">
    <source>
        <dbReference type="ARBA" id="ARBA00022989"/>
    </source>
</evidence>
<comment type="subcellular location">
    <subcellularLocation>
        <location evidence="1 8">Cell membrane</location>
        <topology evidence="1 8">Multi-pass membrane protein</topology>
    </subcellularLocation>
</comment>
<dbReference type="InterPro" id="IPR013604">
    <property type="entry name" value="7TM_chemorcpt"/>
</dbReference>
<dbReference type="GO" id="GO:0005886">
    <property type="term" value="C:plasma membrane"/>
    <property type="evidence" value="ECO:0007669"/>
    <property type="project" value="UniProtKB-SubCell"/>
</dbReference>
<dbReference type="GO" id="GO:0030425">
    <property type="term" value="C:dendrite"/>
    <property type="evidence" value="ECO:0007669"/>
    <property type="project" value="TreeGrafter"/>
</dbReference>
<dbReference type="PANTHER" id="PTHR21143">
    <property type="entry name" value="INVERTEBRATE GUSTATORY RECEPTOR"/>
    <property type="match status" value="1"/>
</dbReference>
<keyword evidence="3 8" id="KW-0812">Transmembrane</keyword>
<dbReference type="GO" id="GO:0043025">
    <property type="term" value="C:neuronal cell body"/>
    <property type="evidence" value="ECO:0007669"/>
    <property type="project" value="TreeGrafter"/>
</dbReference>
<dbReference type="VEuPathDB" id="VectorBase:AMIN002340"/>
<evidence type="ECO:0000256" key="7">
    <source>
        <dbReference type="ARBA" id="ARBA00023224"/>
    </source>
</evidence>
<evidence type="ECO:0000313" key="9">
    <source>
        <dbReference type="EnsemblMetazoa" id="AMIN002340-PA"/>
    </source>
</evidence>
<dbReference type="GO" id="GO:0007165">
    <property type="term" value="P:signal transduction"/>
    <property type="evidence" value="ECO:0007669"/>
    <property type="project" value="UniProtKB-KW"/>
</dbReference>
<dbReference type="AlphaFoldDB" id="A0A182VW91"/>
<dbReference type="EnsemblMetazoa" id="AMIN002340-RA">
    <property type="protein sequence ID" value="AMIN002340-PA"/>
    <property type="gene ID" value="AMIN002340"/>
</dbReference>
<protein>
    <recommendedName>
        <fullName evidence="8">Gustatory receptor</fullName>
    </recommendedName>
</protein>